<dbReference type="Pfam" id="PF01261">
    <property type="entry name" value="AP_endonuc_2"/>
    <property type="match status" value="1"/>
</dbReference>
<keyword evidence="3" id="KW-0413">Isomerase</keyword>
<dbReference type="InterPro" id="IPR036237">
    <property type="entry name" value="Xyl_isomerase-like_sf"/>
</dbReference>
<proteinExistence type="predicted"/>
<comment type="caution">
    <text evidence="3">The sequence shown here is derived from an EMBL/GenBank/DDBJ whole genome shotgun (WGS) entry which is preliminary data.</text>
</comment>
<dbReference type="EMBL" id="JAUSRG010000019">
    <property type="protein sequence ID" value="MDP9907272.1"/>
    <property type="molecule type" value="Genomic_DNA"/>
</dbReference>
<dbReference type="PANTHER" id="PTHR12110:SF41">
    <property type="entry name" value="INOSOSE DEHYDRATASE"/>
    <property type="match status" value="1"/>
</dbReference>
<dbReference type="AlphaFoldDB" id="A0AAW8DL58"/>
<keyword evidence="5" id="KW-1185">Reference proteome</keyword>
<evidence type="ECO:0000313" key="6">
    <source>
        <dbReference type="Proteomes" id="UP001242995"/>
    </source>
</evidence>
<dbReference type="EMBL" id="JAUSTF010000015">
    <property type="protein sequence ID" value="MDQ0182742.1"/>
    <property type="molecule type" value="Genomic_DNA"/>
</dbReference>
<feature type="domain" description="Xylose isomerase-like TIM barrel" evidence="2">
    <location>
        <begin position="32"/>
        <end position="271"/>
    </location>
</feature>
<protein>
    <submittedName>
        <fullName evidence="3">Sugar phosphate isomerase/epimerase</fullName>
    </submittedName>
</protein>
<dbReference type="GO" id="GO:0016853">
    <property type="term" value="F:isomerase activity"/>
    <property type="evidence" value="ECO:0007669"/>
    <property type="project" value="UniProtKB-KW"/>
</dbReference>
<dbReference type="SUPFAM" id="SSF51658">
    <property type="entry name" value="Xylose isomerase-like"/>
    <property type="match status" value="1"/>
</dbReference>
<dbReference type="RefSeq" id="WP_284988849.1">
    <property type="nucleotide sequence ID" value="NZ_JAUSSX010000016.1"/>
</dbReference>
<dbReference type="InterPro" id="IPR050312">
    <property type="entry name" value="IolE/XylAMocC-like"/>
</dbReference>
<evidence type="ECO:0000313" key="5">
    <source>
        <dbReference type="Proteomes" id="UP001230951"/>
    </source>
</evidence>
<reference evidence="3 5" key="1">
    <citation type="submission" date="2023-07" db="EMBL/GenBank/DDBJ databases">
        <title>Sorghum-associated microbial communities from plants grown in Nebraska, USA.</title>
        <authorList>
            <person name="Schachtman D."/>
        </authorList>
    </citation>
    <scope>NUCLEOTIDE SEQUENCE</scope>
    <source>
        <strain evidence="3">DS1006</strain>
        <strain evidence="4 5">DS1016</strain>
    </source>
</reference>
<dbReference type="Proteomes" id="UP001230951">
    <property type="component" value="Unassembled WGS sequence"/>
</dbReference>
<dbReference type="PANTHER" id="PTHR12110">
    <property type="entry name" value="HYDROXYPYRUVATE ISOMERASE"/>
    <property type="match status" value="1"/>
</dbReference>
<dbReference type="InterPro" id="IPR013022">
    <property type="entry name" value="Xyl_isomerase-like_TIM-brl"/>
</dbReference>
<evidence type="ECO:0000313" key="4">
    <source>
        <dbReference type="EMBL" id="MDQ0182742.1"/>
    </source>
</evidence>
<gene>
    <name evidence="3" type="ORF">J2S90_004263</name>
    <name evidence="4" type="ORF">J2S93_004198</name>
</gene>
<organism evidence="3 6">
    <name type="scientific">Arthrobacter bambusae</name>
    <dbReference type="NCBI Taxonomy" id="1338426"/>
    <lineage>
        <taxon>Bacteria</taxon>
        <taxon>Bacillati</taxon>
        <taxon>Actinomycetota</taxon>
        <taxon>Actinomycetes</taxon>
        <taxon>Micrococcales</taxon>
        <taxon>Micrococcaceae</taxon>
        <taxon>Arthrobacter</taxon>
    </lineage>
</organism>
<evidence type="ECO:0000313" key="3">
    <source>
        <dbReference type="EMBL" id="MDP9907272.1"/>
    </source>
</evidence>
<dbReference type="Gene3D" id="3.20.20.150">
    <property type="entry name" value="Divalent-metal-dependent TIM barrel enzymes"/>
    <property type="match status" value="1"/>
</dbReference>
<dbReference type="Proteomes" id="UP001242995">
    <property type="component" value="Unassembled WGS sequence"/>
</dbReference>
<sequence>MDVSADARTQGPIALACSTICFRNEDLFDALERTKQQGFDAIDLGALQGLCEHVPLFGTPDELKEASRTVVASGLRVLSVNADPGSFNDGTSPFEVLDRIESLAVFCAETSAPLLLLPCGAPERDDIPYRHQLEAVASGINAAAASAARYGVRVAVEAPHHYRLVNTLDRVRELLPLLDPEVGLVYDVSHVRAAGEDAAASYAEFASRVVHVHLRDAETGNIRKVLGSGDVDFEAFHEASQRAGYTGRYVLELETHDSPFATKTEEVADALNRLDHVFRSPAKAMK</sequence>
<evidence type="ECO:0000256" key="1">
    <source>
        <dbReference type="ARBA" id="ARBA00023277"/>
    </source>
</evidence>
<evidence type="ECO:0000259" key="2">
    <source>
        <dbReference type="Pfam" id="PF01261"/>
    </source>
</evidence>
<keyword evidence="1" id="KW-0119">Carbohydrate metabolism</keyword>
<name>A0AAW8DL58_9MICC</name>
<accession>A0AAW8DL58</accession>